<evidence type="ECO:0000259" key="6">
    <source>
        <dbReference type="Pfam" id="PF01699"/>
    </source>
</evidence>
<evidence type="ECO:0000313" key="8">
    <source>
        <dbReference type="Proteomes" id="UP000787472"/>
    </source>
</evidence>
<feature type="transmembrane region" description="Helical" evidence="5">
    <location>
        <begin position="73"/>
        <end position="95"/>
    </location>
</feature>
<dbReference type="EMBL" id="JAAONZ010000001">
    <property type="protein sequence ID" value="NHO64305.1"/>
    <property type="molecule type" value="Genomic_DNA"/>
</dbReference>
<organism evidence="7 8">
    <name type="scientific">Pseudomaricurvus hydrocarbonicus</name>
    <dbReference type="NCBI Taxonomy" id="1470433"/>
    <lineage>
        <taxon>Bacteria</taxon>
        <taxon>Pseudomonadati</taxon>
        <taxon>Pseudomonadota</taxon>
        <taxon>Gammaproteobacteria</taxon>
        <taxon>Cellvibrionales</taxon>
        <taxon>Cellvibrionaceae</taxon>
        <taxon>Pseudomaricurvus</taxon>
    </lineage>
</organism>
<keyword evidence="3 5" id="KW-1133">Transmembrane helix</keyword>
<evidence type="ECO:0000256" key="2">
    <source>
        <dbReference type="ARBA" id="ARBA00022692"/>
    </source>
</evidence>
<dbReference type="GO" id="GO:0006874">
    <property type="term" value="P:intracellular calcium ion homeostasis"/>
    <property type="evidence" value="ECO:0007669"/>
    <property type="project" value="TreeGrafter"/>
</dbReference>
<proteinExistence type="predicted"/>
<feature type="transmembrane region" description="Helical" evidence="5">
    <location>
        <begin position="272"/>
        <end position="293"/>
    </location>
</feature>
<keyword evidence="8" id="KW-1185">Reference proteome</keyword>
<dbReference type="PANTHER" id="PTHR10846">
    <property type="entry name" value="SODIUM/POTASSIUM/CALCIUM EXCHANGER"/>
    <property type="match status" value="1"/>
</dbReference>
<dbReference type="InterPro" id="IPR044880">
    <property type="entry name" value="NCX_ion-bd_dom_sf"/>
</dbReference>
<feature type="transmembrane region" description="Helical" evidence="5">
    <location>
        <begin position="6"/>
        <end position="26"/>
    </location>
</feature>
<feature type="transmembrane region" description="Helical" evidence="5">
    <location>
        <begin position="38"/>
        <end position="61"/>
    </location>
</feature>
<reference evidence="7" key="1">
    <citation type="submission" date="2020-03" db="EMBL/GenBank/DDBJ databases">
        <authorList>
            <person name="Guo F."/>
        </authorList>
    </citation>
    <scope>NUCLEOTIDE SEQUENCE</scope>
    <source>
        <strain evidence="7">JCM 30134</strain>
    </source>
</reference>
<evidence type="ECO:0000256" key="5">
    <source>
        <dbReference type="SAM" id="Phobius"/>
    </source>
</evidence>
<feature type="transmembrane region" description="Helical" evidence="5">
    <location>
        <begin position="305"/>
        <end position="323"/>
    </location>
</feature>
<keyword evidence="4 5" id="KW-0472">Membrane</keyword>
<comment type="subcellular location">
    <subcellularLocation>
        <location evidence="1">Membrane</location>
        <topology evidence="1">Multi-pass membrane protein</topology>
    </subcellularLocation>
</comment>
<gene>
    <name evidence="7" type="ORF">G8770_01930</name>
</gene>
<dbReference type="InterPro" id="IPR004481">
    <property type="entry name" value="K/Na/Ca-exchanger"/>
</dbReference>
<comment type="caution">
    <text evidence="7">The sequence shown here is derived from an EMBL/GenBank/DDBJ whole genome shotgun (WGS) entry which is preliminary data.</text>
</comment>
<dbReference type="RefSeq" id="WP_167181190.1">
    <property type="nucleotide sequence ID" value="NZ_JAAONZ010000001.1"/>
</dbReference>
<dbReference type="InterPro" id="IPR004837">
    <property type="entry name" value="NaCa_Exmemb"/>
</dbReference>
<dbReference type="Pfam" id="PF01699">
    <property type="entry name" value="Na_Ca_ex"/>
    <property type="match status" value="2"/>
</dbReference>
<feature type="transmembrane region" description="Helical" evidence="5">
    <location>
        <begin position="129"/>
        <end position="147"/>
    </location>
</feature>
<keyword evidence="2 5" id="KW-0812">Transmembrane</keyword>
<evidence type="ECO:0000256" key="3">
    <source>
        <dbReference type="ARBA" id="ARBA00022989"/>
    </source>
</evidence>
<dbReference type="NCBIfam" id="TIGR00367">
    <property type="entry name" value="calcium/sodium antiporter"/>
    <property type="match status" value="1"/>
</dbReference>
<dbReference type="GO" id="GO:0005886">
    <property type="term" value="C:plasma membrane"/>
    <property type="evidence" value="ECO:0007669"/>
    <property type="project" value="TreeGrafter"/>
</dbReference>
<dbReference type="Proteomes" id="UP000787472">
    <property type="component" value="Unassembled WGS sequence"/>
</dbReference>
<sequence length="326" mass="34445">MTELWLAWLAIIAGFVGLIWSADRFVAGSAAIANNFGVSRLIIGLTIVSLGTSAPEIIVSISASLQGSGELAIGNALGSNIANIGLVLAITALIAPMPIQKHLITQEIPILLLVTAAAGGVLYDAALMPIEGILLLACLIPLLYFMVRSKKSHPEEIDISDEIPDMKTLIASFWFVVGLAVLIGSSEMLVWGAQIVAIDFGVSPLIIGLTVIAVGTSLPELAASVVSAIKGHHEMALGNIIGSNIFNILTVMSLPAIIHPPTMTAEVFSRDFTAMAAITLLLAAAIVVDYLIRNRHPESHGVARLGRRIGCLLLASYIGYYYLLFT</sequence>
<protein>
    <submittedName>
        <fullName evidence="7">Calcium/sodium antiporter</fullName>
    </submittedName>
</protein>
<evidence type="ECO:0000256" key="1">
    <source>
        <dbReference type="ARBA" id="ARBA00004141"/>
    </source>
</evidence>
<dbReference type="Gene3D" id="6.10.280.80">
    <property type="entry name" value="NCX, peripheral helical region"/>
    <property type="match status" value="1"/>
</dbReference>
<feature type="transmembrane region" description="Helical" evidence="5">
    <location>
        <begin position="236"/>
        <end position="260"/>
    </location>
</feature>
<dbReference type="Gene3D" id="1.20.1420.30">
    <property type="entry name" value="NCX, central ion-binding region"/>
    <property type="match status" value="1"/>
</dbReference>
<evidence type="ECO:0000313" key="7">
    <source>
        <dbReference type="EMBL" id="NHO64305.1"/>
    </source>
</evidence>
<dbReference type="AlphaFoldDB" id="A0A9E5JTH5"/>
<name>A0A9E5JTH5_9GAMM</name>
<dbReference type="GO" id="GO:0005262">
    <property type="term" value="F:calcium channel activity"/>
    <property type="evidence" value="ECO:0007669"/>
    <property type="project" value="TreeGrafter"/>
</dbReference>
<accession>A0A9E5JTH5</accession>
<dbReference type="GO" id="GO:0008273">
    <property type="term" value="F:calcium, potassium:sodium antiporter activity"/>
    <property type="evidence" value="ECO:0007669"/>
    <property type="project" value="TreeGrafter"/>
</dbReference>
<evidence type="ECO:0000256" key="4">
    <source>
        <dbReference type="ARBA" id="ARBA00023136"/>
    </source>
</evidence>
<feature type="domain" description="Sodium/calcium exchanger membrane region" evidence="6">
    <location>
        <begin position="173"/>
        <end position="325"/>
    </location>
</feature>
<feature type="transmembrane region" description="Helical" evidence="5">
    <location>
        <begin position="107"/>
        <end position="123"/>
    </location>
</feature>
<feature type="domain" description="Sodium/calcium exchanger membrane region" evidence="6">
    <location>
        <begin position="7"/>
        <end position="146"/>
    </location>
</feature>
<dbReference type="PANTHER" id="PTHR10846:SF8">
    <property type="entry name" value="INNER MEMBRANE PROTEIN YRBG"/>
    <property type="match status" value="1"/>
</dbReference>
<feature type="transmembrane region" description="Helical" evidence="5">
    <location>
        <begin position="168"/>
        <end position="185"/>
    </location>
</feature>